<evidence type="ECO:0000313" key="2">
    <source>
        <dbReference type="Proteomes" id="UP000308652"/>
    </source>
</evidence>
<protein>
    <submittedName>
        <fullName evidence="1">Uncharacterized protein</fullName>
    </submittedName>
</protein>
<dbReference type="AlphaFoldDB" id="A0A5C3M9N5"/>
<sequence>MQSYFSSGAFGSVISASPSPPNHPPFRRQCIRHCARRWTSLLGFNSLTWLLAPEYSSARTRVTLDLTLFSVLCHHSIRPFAFVTQIHAHLAISILPMIDPRCYVHN</sequence>
<dbReference type="EMBL" id="ML213595">
    <property type="protein sequence ID" value="TFK41166.1"/>
    <property type="molecule type" value="Genomic_DNA"/>
</dbReference>
<gene>
    <name evidence="1" type="ORF">BDQ12DRAFT_428534</name>
</gene>
<accession>A0A5C3M9N5</accession>
<evidence type="ECO:0000313" key="1">
    <source>
        <dbReference type="EMBL" id="TFK41166.1"/>
    </source>
</evidence>
<reference evidence="1 2" key="1">
    <citation type="journal article" date="2019" name="Nat. Ecol. Evol.">
        <title>Megaphylogeny resolves global patterns of mushroom evolution.</title>
        <authorList>
            <person name="Varga T."/>
            <person name="Krizsan K."/>
            <person name="Foldi C."/>
            <person name="Dima B."/>
            <person name="Sanchez-Garcia M."/>
            <person name="Sanchez-Ramirez S."/>
            <person name="Szollosi G.J."/>
            <person name="Szarkandi J.G."/>
            <person name="Papp V."/>
            <person name="Albert L."/>
            <person name="Andreopoulos W."/>
            <person name="Angelini C."/>
            <person name="Antonin V."/>
            <person name="Barry K.W."/>
            <person name="Bougher N.L."/>
            <person name="Buchanan P."/>
            <person name="Buyck B."/>
            <person name="Bense V."/>
            <person name="Catcheside P."/>
            <person name="Chovatia M."/>
            <person name="Cooper J."/>
            <person name="Damon W."/>
            <person name="Desjardin D."/>
            <person name="Finy P."/>
            <person name="Geml J."/>
            <person name="Haridas S."/>
            <person name="Hughes K."/>
            <person name="Justo A."/>
            <person name="Karasinski D."/>
            <person name="Kautmanova I."/>
            <person name="Kiss B."/>
            <person name="Kocsube S."/>
            <person name="Kotiranta H."/>
            <person name="LaButti K.M."/>
            <person name="Lechner B.E."/>
            <person name="Liimatainen K."/>
            <person name="Lipzen A."/>
            <person name="Lukacs Z."/>
            <person name="Mihaltcheva S."/>
            <person name="Morgado L.N."/>
            <person name="Niskanen T."/>
            <person name="Noordeloos M.E."/>
            <person name="Ohm R.A."/>
            <person name="Ortiz-Santana B."/>
            <person name="Ovrebo C."/>
            <person name="Racz N."/>
            <person name="Riley R."/>
            <person name="Savchenko A."/>
            <person name="Shiryaev A."/>
            <person name="Soop K."/>
            <person name="Spirin V."/>
            <person name="Szebenyi C."/>
            <person name="Tomsovsky M."/>
            <person name="Tulloss R.E."/>
            <person name="Uehling J."/>
            <person name="Grigoriev I.V."/>
            <person name="Vagvolgyi C."/>
            <person name="Papp T."/>
            <person name="Martin F.M."/>
            <person name="Miettinen O."/>
            <person name="Hibbett D.S."/>
            <person name="Nagy L.G."/>
        </authorList>
    </citation>
    <scope>NUCLEOTIDE SEQUENCE [LARGE SCALE GENOMIC DNA]</scope>
    <source>
        <strain evidence="1 2">CBS 166.37</strain>
    </source>
</reference>
<proteinExistence type="predicted"/>
<name>A0A5C3M9N5_9AGAR</name>
<dbReference type="Proteomes" id="UP000308652">
    <property type="component" value="Unassembled WGS sequence"/>
</dbReference>
<organism evidence="1 2">
    <name type="scientific">Crucibulum laeve</name>
    <dbReference type="NCBI Taxonomy" id="68775"/>
    <lineage>
        <taxon>Eukaryota</taxon>
        <taxon>Fungi</taxon>
        <taxon>Dikarya</taxon>
        <taxon>Basidiomycota</taxon>
        <taxon>Agaricomycotina</taxon>
        <taxon>Agaricomycetes</taxon>
        <taxon>Agaricomycetidae</taxon>
        <taxon>Agaricales</taxon>
        <taxon>Agaricineae</taxon>
        <taxon>Nidulariaceae</taxon>
        <taxon>Crucibulum</taxon>
    </lineage>
</organism>
<keyword evidence="2" id="KW-1185">Reference proteome</keyword>